<dbReference type="AlphaFoldDB" id="A0A7S4VHJ1"/>
<name>A0A7S4VHJ1_9STRA</name>
<gene>
    <name evidence="1" type="ORF">DBRI00130_LOCUS35375</name>
</gene>
<dbReference type="EMBL" id="HBNS01045782">
    <property type="protein sequence ID" value="CAE4645944.1"/>
    <property type="molecule type" value="Transcribed_RNA"/>
</dbReference>
<evidence type="ECO:0000313" key="1">
    <source>
        <dbReference type="EMBL" id="CAE4645944.1"/>
    </source>
</evidence>
<sequence length="113" mass="12672">MKSRSGAVRVDHVNAIWSLLDILKTTPPLVSINIIGTHVGESMYFLIKLDHFDMRIFCQVFNVFYVSIDHFNTRSFRDDMSVSVPVKAVCYGMALAVIGHGQKGNKTNGVRLN</sequence>
<reference evidence="1" key="1">
    <citation type="submission" date="2021-01" db="EMBL/GenBank/DDBJ databases">
        <authorList>
            <person name="Corre E."/>
            <person name="Pelletier E."/>
            <person name="Niang G."/>
            <person name="Scheremetjew M."/>
            <person name="Finn R."/>
            <person name="Kale V."/>
            <person name="Holt S."/>
            <person name="Cochrane G."/>
            <person name="Meng A."/>
            <person name="Brown T."/>
            <person name="Cohen L."/>
        </authorList>
    </citation>
    <scope>NUCLEOTIDE SEQUENCE</scope>
    <source>
        <strain evidence="1">GSO104</strain>
    </source>
</reference>
<protein>
    <submittedName>
        <fullName evidence="1">Uncharacterized protein</fullName>
    </submittedName>
</protein>
<organism evidence="1">
    <name type="scientific">Ditylum brightwellii</name>
    <dbReference type="NCBI Taxonomy" id="49249"/>
    <lineage>
        <taxon>Eukaryota</taxon>
        <taxon>Sar</taxon>
        <taxon>Stramenopiles</taxon>
        <taxon>Ochrophyta</taxon>
        <taxon>Bacillariophyta</taxon>
        <taxon>Mediophyceae</taxon>
        <taxon>Lithodesmiophycidae</taxon>
        <taxon>Lithodesmiales</taxon>
        <taxon>Lithodesmiaceae</taxon>
        <taxon>Ditylum</taxon>
    </lineage>
</organism>
<accession>A0A7S4VHJ1</accession>
<proteinExistence type="predicted"/>